<evidence type="ECO:0000313" key="4">
    <source>
        <dbReference type="Proteomes" id="UP000799440"/>
    </source>
</evidence>
<evidence type="ECO:0000313" key="3">
    <source>
        <dbReference type="EMBL" id="KAF2742735.1"/>
    </source>
</evidence>
<gene>
    <name evidence="3" type="ORF">M011DRAFT_529594</name>
</gene>
<name>A0A6A6UX51_9PLEO</name>
<feature type="compositionally biased region" description="Basic and acidic residues" evidence="1">
    <location>
        <begin position="761"/>
        <end position="770"/>
    </location>
</feature>
<dbReference type="OrthoDB" id="265717at2759"/>
<organism evidence="3 4">
    <name type="scientific">Sporormia fimetaria CBS 119925</name>
    <dbReference type="NCBI Taxonomy" id="1340428"/>
    <lineage>
        <taxon>Eukaryota</taxon>
        <taxon>Fungi</taxon>
        <taxon>Dikarya</taxon>
        <taxon>Ascomycota</taxon>
        <taxon>Pezizomycotina</taxon>
        <taxon>Dothideomycetes</taxon>
        <taxon>Pleosporomycetidae</taxon>
        <taxon>Pleosporales</taxon>
        <taxon>Sporormiaceae</taxon>
        <taxon>Sporormia</taxon>
    </lineage>
</organism>
<keyword evidence="4" id="KW-1185">Reference proteome</keyword>
<dbReference type="InterPro" id="IPR010730">
    <property type="entry name" value="HET"/>
</dbReference>
<dbReference type="Pfam" id="PF06985">
    <property type="entry name" value="HET"/>
    <property type="match status" value="1"/>
</dbReference>
<dbReference type="EMBL" id="MU006604">
    <property type="protein sequence ID" value="KAF2742735.1"/>
    <property type="molecule type" value="Genomic_DNA"/>
</dbReference>
<evidence type="ECO:0000256" key="1">
    <source>
        <dbReference type="SAM" id="MobiDB-lite"/>
    </source>
</evidence>
<dbReference type="PANTHER" id="PTHR24148">
    <property type="entry name" value="ANKYRIN REPEAT DOMAIN-CONTAINING PROTEIN 39 HOMOLOG-RELATED"/>
    <property type="match status" value="1"/>
</dbReference>
<feature type="region of interest" description="Disordered" evidence="1">
    <location>
        <begin position="761"/>
        <end position="816"/>
    </location>
</feature>
<proteinExistence type="predicted"/>
<protein>
    <submittedName>
        <fullName evidence="3">HET-domain-containing protein</fullName>
    </submittedName>
</protein>
<evidence type="ECO:0000259" key="2">
    <source>
        <dbReference type="Pfam" id="PF06985"/>
    </source>
</evidence>
<sequence>MHISTRVVKACVTLQLSANMDYSQLPLSRMQIRLVTIEPALPEMPDGPVRCRMEVRNQHLPTSATIADSGMLPPNHISFDDYVRNLPNECFGAALRRDVGKIEENLEKKPSLVSEYTEKAVNKMRSRAGLGTSTREDIMIPVDDIVDLLTRDDLISMSEDIGNGFNMSIRRYESGPKRFGKLPLKDLNPFFRTRKPAKEDIDPDNYVALSYSWGPENSTQTIFINDLQVEVRENLALALKRFRSMAYFKNGGKIWIDALCINQNDEAEKQSQIAMMSMIYNLAGNIIVWLGEEGDGSNWVIDYLQKWSTFYRIEYIEAFDGSDPVTATTWRNMAQLRLRTINQQLLAMRQQLDVDLSDAEALSLYRFFERPYWRRLWIIQELAMGRAGMPVVCGDRVTQWRYIRDGLLFHVPMFGRLREAAQSRLARDSRLARFAGKTGTYQGGEGKLFDDDPLRHVSQIAQLEISGHRRRLPAVDRNELPIYTPAIVRDGPLYGSSLRQALLLSSRALCFKPHDRVYGMLSIPCLPVFEVEVNYSKPVGHVFMEFTTACVRNQSLDFFSMVDGVGLLPTGEDCSSFEDRAGCMPSWVPNYAAVPERRISLIDGDWKAGGETGGRFPFFSSFPTHQRCVPPAVQENKLICTGRIVDQIAGIGAVSKADLDTGILDVLGPEAISVKQSTNPSSTETPVEEILHHVLVGGCHVSGDQKPVSQGFKCLYTAFPANEPTPECSGYRNWHFLNSSANLIIHGRRLSSYFTFEEAKEAQENLHDEPSNASNLPSEDRGMGYQDPYASSEDSDSSSEYGRTTTNQSLKGSALQAMEARTKMRRLVITKSGLLGLAPLTTQVGDAVLIVVGYGKPMVAKPVTVVENRAWRVRGEAYVHGMMRMERMPLNTTKPELMIASDKDLGLEELTFV</sequence>
<reference evidence="3" key="1">
    <citation type="journal article" date="2020" name="Stud. Mycol.">
        <title>101 Dothideomycetes genomes: a test case for predicting lifestyles and emergence of pathogens.</title>
        <authorList>
            <person name="Haridas S."/>
            <person name="Albert R."/>
            <person name="Binder M."/>
            <person name="Bloem J."/>
            <person name="Labutti K."/>
            <person name="Salamov A."/>
            <person name="Andreopoulos B."/>
            <person name="Baker S."/>
            <person name="Barry K."/>
            <person name="Bills G."/>
            <person name="Bluhm B."/>
            <person name="Cannon C."/>
            <person name="Castanera R."/>
            <person name="Culley D."/>
            <person name="Daum C."/>
            <person name="Ezra D."/>
            <person name="Gonzalez J."/>
            <person name="Henrissat B."/>
            <person name="Kuo A."/>
            <person name="Liang C."/>
            <person name="Lipzen A."/>
            <person name="Lutzoni F."/>
            <person name="Magnuson J."/>
            <person name="Mondo S."/>
            <person name="Nolan M."/>
            <person name="Ohm R."/>
            <person name="Pangilinan J."/>
            <person name="Park H.-J."/>
            <person name="Ramirez L."/>
            <person name="Alfaro M."/>
            <person name="Sun H."/>
            <person name="Tritt A."/>
            <person name="Yoshinaga Y."/>
            <person name="Zwiers L.-H."/>
            <person name="Turgeon B."/>
            <person name="Goodwin S."/>
            <person name="Spatafora J."/>
            <person name="Crous P."/>
            <person name="Grigoriev I."/>
        </authorList>
    </citation>
    <scope>NUCLEOTIDE SEQUENCE</scope>
    <source>
        <strain evidence="3">CBS 119925</strain>
    </source>
</reference>
<dbReference type="Pfam" id="PF26639">
    <property type="entry name" value="Het-6_barrel"/>
    <property type="match status" value="1"/>
</dbReference>
<dbReference type="Proteomes" id="UP000799440">
    <property type="component" value="Unassembled WGS sequence"/>
</dbReference>
<feature type="compositionally biased region" description="Polar residues" evidence="1">
    <location>
        <begin position="801"/>
        <end position="811"/>
    </location>
</feature>
<dbReference type="PANTHER" id="PTHR24148:SF64">
    <property type="entry name" value="HETEROKARYON INCOMPATIBILITY DOMAIN-CONTAINING PROTEIN"/>
    <property type="match status" value="1"/>
</dbReference>
<dbReference type="AlphaFoldDB" id="A0A6A6UX51"/>
<dbReference type="InterPro" id="IPR052895">
    <property type="entry name" value="HetReg/Transcr_Mod"/>
</dbReference>
<feature type="domain" description="Heterokaryon incompatibility" evidence="2">
    <location>
        <begin position="206"/>
        <end position="381"/>
    </location>
</feature>
<accession>A0A6A6UX51</accession>